<accession>J3MY32</accession>
<protein>
    <submittedName>
        <fullName evidence="2">Uncharacterized protein</fullName>
    </submittedName>
</protein>
<feature type="region of interest" description="Disordered" evidence="1">
    <location>
        <begin position="36"/>
        <end position="60"/>
    </location>
</feature>
<name>J3MY32_ORYBR</name>
<organism evidence="2">
    <name type="scientific">Oryza brachyantha</name>
    <name type="common">malo sina</name>
    <dbReference type="NCBI Taxonomy" id="4533"/>
    <lineage>
        <taxon>Eukaryota</taxon>
        <taxon>Viridiplantae</taxon>
        <taxon>Streptophyta</taxon>
        <taxon>Embryophyta</taxon>
        <taxon>Tracheophyta</taxon>
        <taxon>Spermatophyta</taxon>
        <taxon>Magnoliopsida</taxon>
        <taxon>Liliopsida</taxon>
        <taxon>Poales</taxon>
        <taxon>Poaceae</taxon>
        <taxon>BOP clade</taxon>
        <taxon>Oryzoideae</taxon>
        <taxon>Oryzeae</taxon>
        <taxon>Oryzinae</taxon>
        <taxon>Oryza</taxon>
    </lineage>
</organism>
<sequence length="60" mass="6595">MSWKHSLMPPHESNHSRICSWPFASGNMGAHLFLTPSQNSSASLPSSSRCRTKGGARLLR</sequence>
<dbReference type="Gramene" id="OB09G19110.1">
    <property type="protein sequence ID" value="OB09G19110.1"/>
    <property type="gene ID" value="OB09G19110"/>
</dbReference>
<feature type="compositionally biased region" description="Low complexity" evidence="1">
    <location>
        <begin position="37"/>
        <end position="48"/>
    </location>
</feature>
<evidence type="ECO:0000256" key="1">
    <source>
        <dbReference type="SAM" id="MobiDB-lite"/>
    </source>
</evidence>
<evidence type="ECO:0000313" key="3">
    <source>
        <dbReference type="Proteomes" id="UP000006038"/>
    </source>
</evidence>
<reference evidence="2" key="1">
    <citation type="journal article" date="2013" name="Nat. Commun.">
        <title>Whole-genome sequencing of Oryza brachyantha reveals mechanisms underlying Oryza genome evolution.</title>
        <authorList>
            <person name="Chen J."/>
            <person name="Huang Q."/>
            <person name="Gao D."/>
            <person name="Wang J."/>
            <person name="Lang Y."/>
            <person name="Liu T."/>
            <person name="Li B."/>
            <person name="Bai Z."/>
            <person name="Luis Goicoechea J."/>
            <person name="Liang C."/>
            <person name="Chen C."/>
            <person name="Zhang W."/>
            <person name="Sun S."/>
            <person name="Liao Y."/>
            <person name="Zhang X."/>
            <person name="Yang L."/>
            <person name="Song C."/>
            <person name="Wang M."/>
            <person name="Shi J."/>
            <person name="Liu G."/>
            <person name="Liu J."/>
            <person name="Zhou H."/>
            <person name="Zhou W."/>
            <person name="Yu Q."/>
            <person name="An N."/>
            <person name="Chen Y."/>
            <person name="Cai Q."/>
            <person name="Wang B."/>
            <person name="Liu B."/>
            <person name="Min J."/>
            <person name="Huang Y."/>
            <person name="Wu H."/>
            <person name="Li Z."/>
            <person name="Zhang Y."/>
            <person name="Yin Y."/>
            <person name="Song W."/>
            <person name="Jiang J."/>
            <person name="Jackson S.A."/>
            <person name="Wing R.A."/>
            <person name="Wang J."/>
            <person name="Chen M."/>
        </authorList>
    </citation>
    <scope>NUCLEOTIDE SEQUENCE [LARGE SCALE GENOMIC DNA]</scope>
    <source>
        <strain evidence="2">cv. IRGC 101232</strain>
    </source>
</reference>
<evidence type="ECO:0000313" key="2">
    <source>
        <dbReference type="EnsemblPlants" id="OB09G19110.1"/>
    </source>
</evidence>
<dbReference type="AlphaFoldDB" id="J3MY32"/>
<dbReference type="EnsemblPlants" id="OB09G19110.1">
    <property type="protein sequence ID" value="OB09G19110.1"/>
    <property type="gene ID" value="OB09G19110"/>
</dbReference>
<reference evidence="2" key="2">
    <citation type="submission" date="2013-04" db="UniProtKB">
        <authorList>
            <consortium name="EnsemblPlants"/>
        </authorList>
    </citation>
    <scope>IDENTIFICATION</scope>
</reference>
<feature type="compositionally biased region" description="Basic residues" evidence="1">
    <location>
        <begin position="50"/>
        <end position="60"/>
    </location>
</feature>
<dbReference type="HOGENOM" id="CLU_2945436_0_0_1"/>
<keyword evidence="3" id="KW-1185">Reference proteome</keyword>
<dbReference type="Proteomes" id="UP000006038">
    <property type="component" value="Chromosome 9"/>
</dbReference>
<proteinExistence type="predicted"/>